<dbReference type="InterPro" id="IPR001173">
    <property type="entry name" value="Glyco_trans_2-like"/>
</dbReference>
<accession>A0ABM9NRC6</accession>
<dbReference type="EMBL" id="CAXIXY010000003">
    <property type="protein sequence ID" value="CAL2075998.1"/>
    <property type="molecule type" value="Genomic_DNA"/>
</dbReference>
<evidence type="ECO:0000313" key="2">
    <source>
        <dbReference type="EMBL" id="CAL2075998.1"/>
    </source>
</evidence>
<reference evidence="2 3" key="1">
    <citation type="submission" date="2024-05" db="EMBL/GenBank/DDBJ databases">
        <authorList>
            <person name="Duchaud E."/>
        </authorList>
    </citation>
    <scope>NUCLEOTIDE SEQUENCE [LARGE SCALE GENOMIC DNA]</scope>
    <source>
        <strain evidence="2">Ena-SAMPLE-TAB-13-05-2024-13:56:06:370-140302</strain>
    </source>
</reference>
<evidence type="ECO:0000259" key="1">
    <source>
        <dbReference type="Pfam" id="PF00535"/>
    </source>
</evidence>
<evidence type="ECO:0000313" key="3">
    <source>
        <dbReference type="Proteomes" id="UP001497416"/>
    </source>
</evidence>
<gene>
    <name evidence="2" type="ORF">T190607A01A_10286</name>
</gene>
<protein>
    <submittedName>
        <fullName evidence="2">Glyco_trans_2-like domain-containing protein</fullName>
    </submittedName>
</protein>
<comment type="caution">
    <text evidence="2">The sequence shown here is derived from an EMBL/GenBank/DDBJ whole genome shotgun (WGS) entry which is preliminary data.</text>
</comment>
<keyword evidence="3" id="KW-1185">Reference proteome</keyword>
<dbReference type="Proteomes" id="UP001497416">
    <property type="component" value="Unassembled WGS sequence"/>
</dbReference>
<dbReference type="SUPFAM" id="SSF53448">
    <property type="entry name" value="Nucleotide-diphospho-sugar transferases"/>
    <property type="match status" value="1"/>
</dbReference>
<dbReference type="InterPro" id="IPR029044">
    <property type="entry name" value="Nucleotide-diphossugar_trans"/>
</dbReference>
<dbReference type="PANTHER" id="PTHR22916:SF67">
    <property type="entry name" value="COLANIC ACID BIOSYNTHESIS GLYCOSYL TRANSFERASE WCAE-RELATED"/>
    <property type="match status" value="1"/>
</dbReference>
<proteinExistence type="predicted"/>
<dbReference type="Gene3D" id="3.90.550.10">
    <property type="entry name" value="Spore Coat Polysaccharide Biosynthesis Protein SpsA, Chain A"/>
    <property type="match status" value="1"/>
</dbReference>
<dbReference type="CDD" id="cd06433">
    <property type="entry name" value="GT_2_WfgS_like"/>
    <property type="match status" value="1"/>
</dbReference>
<feature type="domain" description="Glycosyltransferase 2-like" evidence="1">
    <location>
        <begin position="2"/>
        <end position="137"/>
    </location>
</feature>
<dbReference type="PANTHER" id="PTHR22916">
    <property type="entry name" value="GLYCOSYLTRANSFERASE"/>
    <property type="match status" value="1"/>
</dbReference>
<sequence>MKSIHNQNFENFEVWIIDGASTDGTQEYLKTLGPRFNYISEKDSGIYDAMNTGIEKSVGEWLYFLGSDDHFSNDSVLEEVFSTKSDEEIQMLVGNIEYSKGLRFQSEFSSKLWYKNTVHHQSVFYKKELLQELKYNLNYNVLADYDVNLKLFRQKVSFRKIEATIAICGEDGVSKEYNWNLYKEEINLKVSQAGILSFPVFFLLGVTKYCFRRIF</sequence>
<dbReference type="Pfam" id="PF00535">
    <property type="entry name" value="Glycos_transf_2"/>
    <property type="match status" value="1"/>
</dbReference>
<name>A0ABM9NRC6_9FLAO</name>
<organism evidence="2 3">
    <name type="scientific">Tenacibaculum platacis</name>
    <dbReference type="NCBI Taxonomy" id="3137852"/>
    <lineage>
        <taxon>Bacteria</taxon>
        <taxon>Pseudomonadati</taxon>
        <taxon>Bacteroidota</taxon>
        <taxon>Flavobacteriia</taxon>
        <taxon>Flavobacteriales</taxon>
        <taxon>Flavobacteriaceae</taxon>
        <taxon>Tenacibaculum</taxon>
    </lineage>
</organism>